<keyword evidence="1" id="KW-0812">Transmembrane</keyword>
<dbReference type="SUPFAM" id="SSF63825">
    <property type="entry name" value="YWTD domain"/>
    <property type="match status" value="1"/>
</dbReference>
<organism evidence="2 3">
    <name type="scientific">Pedobacter miscanthi</name>
    <dbReference type="NCBI Taxonomy" id="2259170"/>
    <lineage>
        <taxon>Bacteria</taxon>
        <taxon>Pseudomonadati</taxon>
        <taxon>Bacteroidota</taxon>
        <taxon>Sphingobacteriia</taxon>
        <taxon>Sphingobacteriales</taxon>
        <taxon>Sphingobacteriaceae</taxon>
        <taxon>Pedobacter</taxon>
    </lineage>
</organism>
<accession>A0A366KPI9</accession>
<name>A0A366KPI9_9SPHI</name>
<evidence type="ECO:0000313" key="2">
    <source>
        <dbReference type="EMBL" id="RBQ02702.1"/>
    </source>
</evidence>
<evidence type="ECO:0000256" key="1">
    <source>
        <dbReference type="SAM" id="Phobius"/>
    </source>
</evidence>
<dbReference type="EMBL" id="QNQU01000032">
    <property type="protein sequence ID" value="RBQ02702.1"/>
    <property type="molecule type" value="Genomic_DNA"/>
</dbReference>
<dbReference type="Gene3D" id="2.120.10.30">
    <property type="entry name" value="TolB, C-terminal domain"/>
    <property type="match status" value="1"/>
</dbReference>
<reference evidence="2 3" key="1">
    <citation type="submission" date="2018-07" db="EMBL/GenBank/DDBJ databases">
        <title>A draft genome of a endophytic bacteria, a new species of Pedobacter.</title>
        <authorList>
            <person name="Zhang Z.D."/>
            <person name="Chen Z.J."/>
        </authorList>
    </citation>
    <scope>NUCLEOTIDE SEQUENCE [LARGE SCALE GENOMIC DNA]</scope>
    <source>
        <strain evidence="2 3">RS10</strain>
    </source>
</reference>
<gene>
    <name evidence="2" type="ORF">DRW42_25495</name>
</gene>
<keyword evidence="1" id="KW-0472">Membrane</keyword>
<dbReference type="InterPro" id="IPR011042">
    <property type="entry name" value="6-blade_b-propeller_TolB-like"/>
</dbReference>
<proteinExistence type="predicted"/>
<sequence>MALKHFKILFKAVVIFFYCLTNLNMPIFSSLRKYYILIVCLFFLACQSKDPIATAEKIKLNLVDPNSVMDFSKRFASSEVIALETTKNSLIGEINRIYLYNGRIYLLDRSTNSVLIFNRNGTYITKLHAVGSGKGKYIGIMDFTIDEAGKKIIIHSHRPYKIIYYDLDGTFVSEVLLKNYFHNIGVADNKLITVNSSEDEEFLAALSNFDNSGIEPFIKRTTVSEMFKSFSTIFPNILSSKKKYITFPYSSTVYKYEKNRIIPAYDFDFGQRNMPDSILNKNLTASEIYNVAMKNDYGFFITNFRETNDFLIFSYGKGSIVIYSKKDRTTECFNFVKNDQELINFENLFGHDGDDDYILSVKEAINFKDQMLVYRSDAKSWAKVPAHAKHIDSVLNDKSNPVLILYKLKSK</sequence>
<dbReference type="AlphaFoldDB" id="A0A366KPI9"/>
<dbReference type="Pfam" id="PF17170">
    <property type="entry name" value="DUF5128"/>
    <property type="match status" value="1"/>
</dbReference>
<keyword evidence="1" id="KW-1133">Transmembrane helix</keyword>
<keyword evidence="3" id="KW-1185">Reference proteome</keyword>
<dbReference type="Proteomes" id="UP000252081">
    <property type="component" value="Unassembled WGS sequence"/>
</dbReference>
<comment type="caution">
    <text evidence="2">The sequence shown here is derived from an EMBL/GenBank/DDBJ whole genome shotgun (WGS) entry which is preliminary data.</text>
</comment>
<feature type="transmembrane region" description="Helical" evidence="1">
    <location>
        <begin position="9"/>
        <end position="28"/>
    </location>
</feature>
<protein>
    <recommendedName>
        <fullName evidence="4">6-bladed beta-propeller</fullName>
    </recommendedName>
</protein>
<evidence type="ECO:0008006" key="4">
    <source>
        <dbReference type="Google" id="ProtNLM"/>
    </source>
</evidence>
<evidence type="ECO:0000313" key="3">
    <source>
        <dbReference type="Proteomes" id="UP000252081"/>
    </source>
</evidence>